<dbReference type="Proteomes" id="UP000248557">
    <property type="component" value="Unassembled WGS sequence"/>
</dbReference>
<evidence type="ECO:0000313" key="1">
    <source>
        <dbReference type="EMBL" id="RAP03797.1"/>
    </source>
</evidence>
<comment type="caution">
    <text evidence="1">The sequence shown here is derived from an EMBL/GenBank/DDBJ whole genome shotgun (WGS) entry which is preliminary data.</text>
</comment>
<dbReference type="EMBL" id="NGJK01000005">
    <property type="protein sequence ID" value="RAP03797.1"/>
    <property type="molecule type" value="Genomic_DNA"/>
</dbReference>
<accession>A0A328Q612</accession>
<reference evidence="1 2" key="1">
    <citation type="submission" date="2017-05" db="EMBL/GenBank/DDBJ databases">
        <title>Host range expansion of the Methanosphaera genus to humans and monogastric animals involves recent and extensive reduction in genome content.</title>
        <authorList>
            <person name="Hoedt E.C."/>
            <person name="Volmer J.G."/>
            <person name="Parks D.H."/>
            <person name="Rosewarne C.P."/>
            <person name="Denman S.E."/>
            <person name="Mcsweeney C.S."/>
            <person name="O Cuiv P."/>
            <person name="Hugenholtz P."/>
            <person name="Tyson G.W."/>
            <person name="Morrison M."/>
        </authorList>
    </citation>
    <scope>NUCLEOTIDE SEQUENCE [LARGE SCALE GENOMIC DNA]</scope>
    <source>
        <strain evidence="1 2">PA5</strain>
    </source>
</reference>
<protein>
    <submittedName>
        <fullName evidence="1">Uncharacterized protein</fullName>
    </submittedName>
</protein>
<organism evidence="1 2">
    <name type="scientific">Methanosphaera stadtmanae</name>
    <dbReference type="NCBI Taxonomy" id="2317"/>
    <lineage>
        <taxon>Archaea</taxon>
        <taxon>Methanobacteriati</taxon>
        <taxon>Methanobacteriota</taxon>
        <taxon>Methanomada group</taxon>
        <taxon>Methanobacteria</taxon>
        <taxon>Methanobacteriales</taxon>
        <taxon>Methanobacteriaceae</taxon>
        <taxon>Methanosphaera</taxon>
    </lineage>
</organism>
<name>A0A328Q612_9EURY</name>
<proteinExistence type="predicted"/>
<sequence length="115" mass="13840">MVYNILNEKIKKSEQIKNELIKKGVKNLNQKLKNDDYKIDNIIDKHSLSDTYHNLINSKDKIDSRFQSNYNKTYHSVDVELYKLNRKIDNKIRLVNKDYETKKEKIELKLKKNLL</sequence>
<evidence type="ECO:0000313" key="2">
    <source>
        <dbReference type="Proteomes" id="UP000248557"/>
    </source>
</evidence>
<dbReference type="GeneID" id="3855627"/>
<gene>
    <name evidence="1" type="ORF">CA615_00490</name>
</gene>
<dbReference type="RefSeq" id="WP_011405716.1">
    <property type="nucleotide sequence ID" value="NZ_CATZNA010000006.1"/>
</dbReference>
<dbReference type="AlphaFoldDB" id="A0A328Q612"/>